<evidence type="ECO:0008006" key="2">
    <source>
        <dbReference type="Google" id="ProtNLM"/>
    </source>
</evidence>
<dbReference type="InterPro" id="IPR016181">
    <property type="entry name" value="Acyl_CoA_acyltransferase"/>
</dbReference>
<accession>A0A6H1ZKN6</accession>
<dbReference type="Gene3D" id="3.40.630.30">
    <property type="match status" value="1"/>
</dbReference>
<dbReference type="AlphaFoldDB" id="A0A6H1ZKN6"/>
<proteinExistence type="predicted"/>
<dbReference type="EMBL" id="MT144055">
    <property type="protein sequence ID" value="QJA47760.1"/>
    <property type="molecule type" value="Genomic_DNA"/>
</dbReference>
<sequence>MVIMQEVNWDKLRDGYTHFKLFHPTPEKLDHVVKWLVDGFLNLEDYERDPVKAWGIMKYYITPGKVHALYEIDDFKGLFGIVDIIPGYRASALLKLWGAEAWKPSLVKEADRLIRDYMDEFKLRRLSTETADRRVERMAKMVGFKTEGACKNAFMWNGKLYNKMCMSITRGH</sequence>
<dbReference type="SUPFAM" id="SSF55729">
    <property type="entry name" value="Acyl-CoA N-acyltransferases (Nat)"/>
    <property type="match status" value="1"/>
</dbReference>
<name>A0A6H1ZKN6_9ZZZZ</name>
<protein>
    <recommendedName>
        <fullName evidence="2">Acetyltransferase</fullName>
    </recommendedName>
</protein>
<reference evidence="1" key="1">
    <citation type="submission" date="2020-03" db="EMBL/GenBank/DDBJ databases">
        <title>The deep terrestrial virosphere.</title>
        <authorList>
            <person name="Holmfeldt K."/>
            <person name="Nilsson E."/>
            <person name="Simone D."/>
            <person name="Lopez-Fernandez M."/>
            <person name="Wu X."/>
            <person name="de Brujin I."/>
            <person name="Lundin D."/>
            <person name="Andersson A."/>
            <person name="Bertilsson S."/>
            <person name="Dopson M."/>
        </authorList>
    </citation>
    <scope>NUCLEOTIDE SEQUENCE</scope>
    <source>
        <strain evidence="1">TM448A00733</strain>
    </source>
</reference>
<evidence type="ECO:0000313" key="1">
    <source>
        <dbReference type="EMBL" id="QJA47760.1"/>
    </source>
</evidence>
<gene>
    <name evidence="1" type="ORF">TM448A00733_0021</name>
</gene>
<organism evidence="1">
    <name type="scientific">viral metagenome</name>
    <dbReference type="NCBI Taxonomy" id="1070528"/>
    <lineage>
        <taxon>unclassified sequences</taxon>
        <taxon>metagenomes</taxon>
        <taxon>organismal metagenomes</taxon>
    </lineage>
</organism>